<gene>
    <name evidence="13" type="ORF">SAMN05216215_1001131</name>
</gene>
<dbReference type="InterPro" id="IPR017583">
    <property type="entry name" value="Tagatose/fructose_Pkinase"/>
</dbReference>
<keyword evidence="7 11" id="KW-0067">ATP-binding</keyword>
<dbReference type="GO" id="GO:0016052">
    <property type="term" value="P:carbohydrate catabolic process"/>
    <property type="evidence" value="ECO:0007669"/>
    <property type="project" value="UniProtKB-ARBA"/>
</dbReference>
<accession>A0A1H2QKA5</accession>
<keyword evidence="6 11" id="KW-0418">Kinase</keyword>
<protein>
    <recommendedName>
        <fullName evidence="3 11">1-phosphofructokinase</fullName>
        <shortName evidence="11">Fru1PK</shortName>
        <ecNumber evidence="2 11">2.7.1.56</ecNumber>
    </recommendedName>
    <alternativeName>
        <fullName evidence="8 11">Fructose 1-phosphate kinase</fullName>
    </alternativeName>
</protein>
<dbReference type="NCBIfam" id="TIGR03828">
    <property type="entry name" value="pfkB"/>
    <property type="match status" value="1"/>
</dbReference>
<reference evidence="14" key="1">
    <citation type="submission" date="2016-10" db="EMBL/GenBank/DDBJ databases">
        <authorList>
            <person name="Varghese N."/>
            <person name="Submissions S."/>
        </authorList>
    </citation>
    <scope>NUCLEOTIDE SEQUENCE [LARGE SCALE GENOMIC DNA]</scope>
    <source>
        <strain evidence="14">CGMCC 4.3530</strain>
    </source>
</reference>
<evidence type="ECO:0000256" key="3">
    <source>
        <dbReference type="ARBA" id="ARBA00013596"/>
    </source>
</evidence>
<organism evidence="13 14">
    <name type="scientific">Saccharopolyspora shandongensis</name>
    <dbReference type="NCBI Taxonomy" id="418495"/>
    <lineage>
        <taxon>Bacteria</taxon>
        <taxon>Bacillati</taxon>
        <taxon>Actinomycetota</taxon>
        <taxon>Actinomycetes</taxon>
        <taxon>Pseudonocardiales</taxon>
        <taxon>Pseudonocardiaceae</taxon>
        <taxon>Saccharopolyspora</taxon>
    </lineage>
</organism>
<dbReference type="PANTHER" id="PTHR46566:SF5">
    <property type="entry name" value="1-PHOSPHOFRUCTOKINASE"/>
    <property type="match status" value="1"/>
</dbReference>
<dbReference type="FunFam" id="3.40.1190.20:FF:000001">
    <property type="entry name" value="Phosphofructokinase"/>
    <property type="match status" value="1"/>
</dbReference>
<sequence length="314" mass="31580">MIVTVTPNPSLDRTVQVDRLVAGAVHRTLRTRLDPGGKGVNVARALAAAEVPTLAVLPSGGAAGARLAELLAPEAVPVVEVPVQAPTRSNIAVVEADGTTSKFNEPGPELTPAEVAALERAAAEQAGRADWLVTCGSLPAGCPDDLHARIVAAARRAGARVAVDTSGRPLELACQAAPDLVKPNLVELAELTGGPLRDLGDVLAVAHRLRAGGVATVLVSLGQLGAVLVAETGTWHATSSATEVRSTVGAGDAMLAGFLRAGGIGPAALRTAVAYGTAAVGLAGSRMPGPDDIHPLRVRMDAVDKTVSLSGVAA</sequence>
<evidence type="ECO:0000256" key="2">
    <source>
        <dbReference type="ARBA" id="ARBA00012131"/>
    </source>
</evidence>
<evidence type="ECO:0000256" key="9">
    <source>
        <dbReference type="ARBA" id="ARBA00047745"/>
    </source>
</evidence>
<evidence type="ECO:0000256" key="11">
    <source>
        <dbReference type="RuleBase" id="RU369061"/>
    </source>
</evidence>
<dbReference type="InterPro" id="IPR011611">
    <property type="entry name" value="PfkB_dom"/>
</dbReference>
<dbReference type="Gene3D" id="3.40.1190.20">
    <property type="match status" value="1"/>
</dbReference>
<name>A0A1H2QKA5_9PSEU</name>
<comment type="catalytic activity">
    <reaction evidence="9 11">
        <text>beta-D-fructose 1-phosphate + ATP = beta-D-fructose 1,6-bisphosphate + ADP + H(+)</text>
        <dbReference type="Rhea" id="RHEA:14213"/>
        <dbReference type="ChEBI" id="CHEBI:15378"/>
        <dbReference type="ChEBI" id="CHEBI:30616"/>
        <dbReference type="ChEBI" id="CHEBI:32966"/>
        <dbReference type="ChEBI" id="CHEBI:138881"/>
        <dbReference type="ChEBI" id="CHEBI:456216"/>
        <dbReference type="EC" id="2.7.1.56"/>
    </reaction>
</comment>
<dbReference type="SUPFAM" id="SSF53613">
    <property type="entry name" value="Ribokinase-like"/>
    <property type="match status" value="1"/>
</dbReference>
<keyword evidence="5 11" id="KW-0547">Nucleotide-binding</keyword>
<dbReference type="Proteomes" id="UP000199529">
    <property type="component" value="Unassembled WGS sequence"/>
</dbReference>
<evidence type="ECO:0000256" key="5">
    <source>
        <dbReference type="ARBA" id="ARBA00022741"/>
    </source>
</evidence>
<dbReference type="STRING" id="418495.SAMN05216215_1001131"/>
<evidence type="ECO:0000256" key="6">
    <source>
        <dbReference type="ARBA" id="ARBA00022777"/>
    </source>
</evidence>
<dbReference type="InterPro" id="IPR029056">
    <property type="entry name" value="Ribokinase-like"/>
</dbReference>
<dbReference type="GO" id="GO:0005524">
    <property type="term" value="F:ATP binding"/>
    <property type="evidence" value="ECO:0007669"/>
    <property type="project" value="UniProtKB-UniRule"/>
</dbReference>
<dbReference type="OrthoDB" id="9801219at2"/>
<dbReference type="PIRSF" id="PIRSF000535">
    <property type="entry name" value="1PFK/6PFK/LacC"/>
    <property type="match status" value="1"/>
</dbReference>
<dbReference type="AlphaFoldDB" id="A0A1H2QKA5"/>
<dbReference type="RefSeq" id="WP_093260075.1">
    <property type="nucleotide sequence ID" value="NZ_FNOK01000001.1"/>
</dbReference>
<dbReference type="EMBL" id="FNOK01000001">
    <property type="protein sequence ID" value="SDW07591.1"/>
    <property type="molecule type" value="Genomic_DNA"/>
</dbReference>
<evidence type="ECO:0000256" key="10">
    <source>
        <dbReference type="PIRNR" id="PIRNR000535"/>
    </source>
</evidence>
<dbReference type="GO" id="GO:0008662">
    <property type="term" value="F:1-phosphofructokinase activity"/>
    <property type="evidence" value="ECO:0007669"/>
    <property type="project" value="UniProtKB-UniRule"/>
</dbReference>
<proteinExistence type="inferred from homology"/>
<dbReference type="PANTHER" id="PTHR46566">
    <property type="entry name" value="1-PHOSPHOFRUCTOKINASE-RELATED"/>
    <property type="match status" value="1"/>
</dbReference>
<evidence type="ECO:0000256" key="8">
    <source>
        <dbReference type="ARBA" id="ARBA00032802"/>
    </source>
</evidence>
<dbReference type="PROSITE" id="PS00584">
    <property type="entry name" value="PFKB_KINASES_2"/>
    <property type="match status" value="1"/>
</dbReference>
<evidence type="ECO:0000313" key="14">
    <source>
        <dbReference type="Proteomes" id="UP000199529"/>
    </source>
</evidence>
<dbReference type="Pfam" id="PF00294">
    <property type="entry name" value="PfkB"/>
    <property type="match status" value="1"/>
</dbReference>
<dbReference type="CDD" id="cd01164">
    <property type="entry name" value="FruK_PfkB_like"/>
    <property type="match status" value="1"/>
</dbReference>
<dbReference type="GO" id="GO:0044281">
    <property type="term" value="P:small molecule metabolic process"/>
    <property type="evidence" value="ECO:0007669"/>
    <property type="project" value="UniProtKB-ARBA"/>
</dbReference>
<comment type="function">
    <text evidence="11">Catalyzes the ATP-dependent phosphorylation of fructose-l-phosphate to fructose-l,6-bisphosphate.</text>
</comment>
<evidence type="ECO:0000256" key="4">
    <source>
        <dbReference type="ARBA" id="ARBA00022679"/>
    </source>
</evidence>
<dbReference type="InterPro" id="IPR002173">
    <property type="entry name" value="Carboh/pur_kinase_PfkB_CS"/>
</dbReference>
<evidence type="ECO:0000259" key="12">
    <source>
        <dbReference type="Pfam" id="PF00294"/>
    </source>
</evidence>
<comment type="similarity">
    <text evidence="1 11">Belongs to the carbohydrate kinase PfkB family.</text>
</comment>
<keyword evidence="14" id="KW-1185">Reference proteome</keyword>
<feature type="domain" description="Carbohydrate kinase PfkB" evidence="12">
    <location>
        <begin position="12"/>
        <end position="284"/>
    </location>
</feature>
<dbReference type="GO" id="GO:0005829">
    <property type="term" value="C:cytosol"/>
    <property type="evidence" value="ECO:0007669"/>
    <property type="project" value="TreeGrafter"/>
</dbReference>
<evidence type="ECO:0000256" key="1">
    <source>
        <dbReference type="ARBA" id="ARBA00010688"/>
    </source>
</evidence>
<dbReference type="NCBIfam" id="TIGR03168">
    <property type="entry name" value="1-PFK"/>
    <property type="match status" value="1"/>
</dbReference>
<evidence type="ECO:0000256" key="7">
    <source>
        <dbReference type="ARBA" id="ARBA00022840"/>
    </source>
</evidence>
<keyword evidence="4 10" id="KW-0808">Transferase</keyword>
<evidence type="ECO:0000313" key="13">
    <source>
        <dbReference type="EMBL" id="SDW07591.1"/>
    </source>
</evidence>
<dbReference type="EC" id="2.7.1.56" evidence="2 11"/>
<dbReference type="InterPro" id="IPR022463">
    <property type="entry name" value="1-PFruKinase"/>
</dbReference>